<keyword evidence="4" id="KW-0210">Decarboxylase</keyword>
<dbReference type="KEGG" id="tso:IZ6_00520"/>
<evidence type="ECO:0000256" key="4">
    <source>
        <dbReference type="ARBA" id="ARBA00022793"/>
    </source>
</evidence>
<evidence type="ECO:0000259" key="8">
    <source>
        <dbReference type="PROSITE" id="PS00907"/>
    </source>
</evidence>
<dbReference type="GO" id="GO:0004853">
    <property type="term" value="F:uroporphyrinogen decarboxylase activity"/>
    <property type="evidence" value="ECO:0007669"/>
    <property type="project" value="UniProtKB-UniRule"/>
</dbReference>
<protein>
    <recommendedName>
        <fullName evidence="3 7">Uroporphyrinogen decarboxylase</fullName>
        <ecNumber evidence="3 7">4.1.1.37</ecNumber>
    </recommendedName>
</protein>
<dbReference type="EC" id="4.1.1.37" evidence="3 7"/>
<dbReference type="RefSeq" id="WP_420825562.1">
    <property type="nucleotide sequence ID" value="NZ_AP023361.1"/>
</dbReference>
<reference evidence="9 10" key="1">
    <citation type="submission" date="2020-08" db="EMBL/GenBank/DDBJ databases">
        <title>Genome sequence of Rhizobiales bacterium strain IZ6.</title>
        <authorList>
            <person name="Nakai R."/>
            <person name="Naganuma T."/>
        </authorList>
    </citation>
    <scope>NUCLEOTIDE SEQUENCE [LARGE SCALE GENOMIC DNA]</scope>
    <source>
        <strain evidence="9 10">IZ6</strain>
    </source>
</reference>
<dbReference type="GO" id="GO:0005829">
    <property type="term" value="C:cytosol"/>
    <property type="evidence" value="ECO:0007669"/>
    <property type="project" value="TreeGrafter"/>
</dbReference>
<evidence type="ECO:0000256" key="6">
    <source>
        <dbReference type="ARBA" id="ARBA00023244"/>
    </source>
</evidence>
<evidence type="ECO:0000256" key="5">
    <source>
        <dbReference type="ARBA" id="ARBA00023239"/>
    </source>
</evidence>
<keyword evidence="5" id="KW-0456">Lyase</keyword>
<dbReference type="InterPro" id="IPR000257">
    <property type="entry name" value="Uroporphyrinogen_deCOase"/>
</dbReference>
<dbReference type="PROSITE" id="PS00907">
    <property type="entry name" value="UROD_2"/>
    <property type="match status" value="1"/>
</dbReference>
<evidence type="ECO:0000313" key="9">
    <source>
        <dbReference type="EMBL" id="BCJ89317.1"/>
    </source>
</evidence>
<accession>A0A6S6QN23</accession>
<dbReference type="PANTHER" id="PTHR21091:SF169">
    <property type="entry name" value="UROPORPHYRINOGEN DECARBOXYLASE"/>
    <property type="match status" value="1"/>
</dbReference>
<evidence type="ECO:0000256" key="7">
    <source>
        <dbReference type="NCBIfam" id="TIGR01464"/>
    </source>
</evidence>
<comment type="pathway">
    <text evidence="1">Porphyrin-containing compound metabolism; protoporphyrin-IX biosynthesis; coproporphyrinogen-III from 5-aminolevulinate: step 4/4.</text>
</comment>
<keyword evidence="6" id="KW-0627">Porphyrin biosynthesis</keyword>
<name>A0A6S6QN23_9HYPH</name>
<dbReference type="CDD" id="cd00717">
    <property type="entry name" value="URO-D"/>
    <property type="match status" value="1"/>
</dbReference>
<evidence type="ECO:0000313" key="10">
    <source>
        <dbReference type="Proteomes" id="UP000515317"/>
    </source>
</evidence>
<comment type="similarity">
    <text evidence="2">Belongs to the uroporphyrinogen decarboxylase family.</text>
</comment>
<dbReference type="Pfam" id="PF01208">
    <property type="entry name" value="URO-D"/>
    <property type="match status" value="1"/>
</dbReference>
<evidence type="ECO:0000256" key="2">
    <source>
        <dbReference type="ARBA" id="ARBA00009935"/>
    </source>
</evidence>
<dbReference type="UniPathway" id="UPA00251">
    <property type="reaction ID" value="UER00321"/>
</dbReference>
<sequence>MRQAGRYLPEYRELRAKAGSFLDLCYTPDFAAEVTLQPIRRFGFDAAILFSDILIIPHALGLKLDFLEGEGPKLETVTSAAELPKLSDRLDTGRTGKVYEAIGKIRAALPSETTLIGFVGGPWTVATYVVAGGSSPDHAEARMWALRDPDGFGQLIARLVDASVEHLSGQISAGAEAVQVFDSWAGELPDAQFQRWCIAPLKEIVSRLHKLHPGTPVIVFPRAAGTKLAAVARAIPEAAIGLDTAESPAGVDALLPSGRPVQGNLDPLVLIAGGAALDAEIDRIRQGFAGRPHIFNLGHGIKPETPIAHVERLVARLRESA</sequence>
<dbReference type="EMBL" id="AP023361">
    <property type="protein sequence ID" value="BCJ89317.1"/>
    <property type="molecule type" value="Genomic_DNA"/>
</dbReference>
<keyword evidence="10" id="KW-1185">Reference proteome</keyword>
<evidence type="ECO:0000256" key="1">
    <source>
        <dbReference type="ARBA" id="ARBA00004804"/>
    </source>
</evidence>
<dbReference type="PANTHER" id="PTHR21091">
    <property type="entry name" value="METHYLTETRAHYDROFOLATE:HOMOCYSTEINE METHYLTRANSFERASE RELATED"/>
    <property type="match status" value="1"/>
</dbReference>
<dbReference type="AlphaFoldDB" id="A0A6S6QN23"/>
<organism evidence="9 10">
    <name type="scientific">Terrihabitans soli</name>
    <dbReference type="NCBI Taxonomy" id="708113"/>
    <lineage>
        <taxon>Bacteria</taxon>
        <taxon>Pseudomonadati</taxon>
        <taxon>Pseudomonadota</taxon>
        <taxon>Alphaproteobacteria</taxon>
        <taxon>Hyphomicrobiales</taxon>
        <taxon>Terrihabitans</taxon>
    </lineage>
</organism>
<dbReference type="InterPro" id="IPR038071">
    <property type="entry name" value="UROD/MetE-like_sf"/>
</dbReference>
<feature type="domain" description="Uroporphyrinogen decarboxylase (URO-D)" evidence="8">
    <location>
        <begin position="116"/>
        <end position="132"/>
    </location>
</feature>
<evidence type="ECO:0000256" key="3">
    <source>
        <dbReference type="ARBA" id="ARBA00012288"/>
    </source>
</evidence>
<dbReference type="Proteomes" id="UP000515317">
    <property type="component" value="Chromosome"/>
</dbReference>
<dbReference type="SUPFAM" id="SSF51726">
    <property type="entry name" value="UROD/MetE-like"/>
    <property type="match status" value="1"/>
</dbReference>
<dbReference type="GO" id="GO:0019353">
    <property type="term" value="P:protoporphyrinogen IX biosynthetic process from glutamate"/>
    <property type="evidence" value="ECO:0007669"/>
    <property type="project" value="TreeGrafter"/>
</dbReference>
<dbReference type="InterPro" id="IPR006361">
    <property type="entry name" value="Uroporphyrinogen_deCO2ase_HemE"/>
</dbReference>
<gene>
    <name evidence="9" type="primary">hemE</name>
    <name evidence="9" type="ORF">IZ6_00520</name>
</gene>
<proteinExistence type="inferred from homology"/>
<dbReference type="Gene3D" id="3.20.20.210">
    <property type="match status" value="1"/>
</dbReference>
<dbReference type="NCBIfam" id="TIGR01464">
    <property type="entry name" value="hemE"/>
    <property type="match status" value="1"/>
</dbReference>